<name>A0ABR8JX86_9BACT</name>
<protein>
    <submittedName>
        <fullName evidence="2">Uncharacterized protein</fullName>
    </submittedName>
</protein>
<reference evidence="2 3" key="1">
    <citation type="submission" date="2020-09" db="EMBL/GenBank/DDBJ databases">
        <authorList>
            <person name="Kim M.K."/>
        </authorList>
    </citation>
    <scope>NUCLEOTIDE SEQUENCE [LARGE SCALE GENOMIC DNA]</scope>
    <source>
        <strain evidence="2 3">BT189</strain>
    </source>
</reference>
<keyword evidence="1" id="KW-1133">Transmembrane helix</keyword>
<feature type="transmembrane region" description="Helical" evidence="1">
    <location>
        <begin position="72"/>
        <end position="89"/>
    </location>
</feature>
<accession>A0ABR8JX86</accession>
<dbReference type="Proteomes" id="UP000606003">
    <property type="component" value="Unassembled WGS sequence"/>
</dbReference>
<evidence type="ECO:0000313" key="2">
    <source>
        <dbReference type="EMBL" id="MBD2723942.1"/>
    </source>
</evidence>
<organism evidence="2 3">
    <name type="scientific">Hymenobacter armeniacus</name>
    <dbReference type="NCBI Taxonomy" id="2771358"/>
    <lineage>
        <taxon>Bacteria</taxon>
        <taxon>Pseudomonadati</taxon>
        <taxon>Bacteroidota</taxon>
        <taxon>Cytophagia</taxon>
        <taxon>Cytophagales</taxon>
        <taxon>Hymenobacteraceae</taxon>
        <taxon>Hymenobacter</taxon>
    </lineage>
</organism>
<evidence type="ECO:0000256" key="1">
    <source>
        <dbReference type="SAM" id="Phobius"/>
    </source>
</evidence>
<dbReference type="RefSeq" id="WP_190927236.1">
    <property type="nucleotide sequence ID" value="NZ_JACXAC010000006.1"/>
</dbReference>
<keyword evidence="3" id="KW-1185">Reference proteome</keyword>
<proteinExistence type="predicted"/>
<dbReference type="EMBL" id="JACXAC010000006">
    <property type="protein sequence ID" value="MBD2723942.1"/>
    <property type="molecule type" value="Genomic_DNA"/>
</dbReference>
<comment type="caution">
    <text evidence="2">The sequence shown here is derived from an EMBL/GenBank/DDBJ whole genome shotgun (WGS) entry which is preliminary data.</text>
</comment>
<keyword evidence="1" id="KW-0472">Membrane</keyword>
<gene>
    <name evidence="2" type="ORF">IC234_17580</name>
</gene>
<evidence type="ECO:0000313" key="3">
    <source>
        <dbReference type="Proteomes" id="UP000606003"/>
    </source>
</evidence>
<sequence>MSDAATDFYHQKTEAELRFLIEHPEYYQPDLIESARRELRRRGLLQMEMPALEPQNLEAPASVARAGRGVNFLNLALAALVLGLGYYYYARQQRGGGVQAVAASARPKPMPRLTEVPTSAIPTYDVAGVVRRQLATVPAREKTNEEHLRQFRELCKRFWAAETQTEYLTGQAHAGKAGPMFAEQTLVARQSWHEWNRAAVYHFKFGPVMANQMDRMREAASSQQHILEQFPDLLPNKRFLKDRELVAREADVQDWLKDVLPTSPVTGKPYKATVLTAKF</sequence>
<keyword evidence="1" id="KW-0812">Transmembrane</keyword>